<dbReference type="EMBL" id="PFEN01000023">
    <property type="protein sequence ID" value="PJE69554.1"/>
    <property type="molecule type" value="Genomic_DNA"/>
</dbReference>
<dbReference type="Gene3D" id="3.40.109.10">
    <property type="entry name" value="NADH Oxidase"/>
    <property type="match status" value="1"/>
</dbReference>
<proteinExistence type="inferred from homology"/>
<dbReference type="InterPro" id="IPR029479">
    <property type="entry name" value="Nitroreductase"/>
</dbReference>
<comment type="similarity">
    <text evidence="1">Belongs to the nitroreductase family.</text>
</comment>
<dbReference type="Proteomes" id="UP000236946">
    <property type="component" value="Unassembled WGS sequence"/>
</dbReference>
<accession>A0A2H9T1E2</accession>
<feature type="non-terminal residue" evidence="4">
    <location>
        <position position="143"/>
    </location>
</feature>
<dbReference type="Pfam" id="PF00881">
    <property type="entry name" value="Nitroreductase"/>
    <property type="match status" value="1"/>
</dbReference>
<evidence type="ECO:0000256" key="1">
    <source>
        <dbReference type="ARBA" id="ARBA00007118"/>
    </source>
</evidence>
<dbReference type="SUPFAM" id="SSF55469">
    <property type="entry name" value="FMN-dependent nitroreductase-like"/>
    <property type="match status" value="1"/>
</dbReference>
<keyword evidence="2" id="KW-0560">Oxidoreductase</keyword>
<gene>
    <name evidence="4" type="ORF">COU98_01410</name>
</gene>
<evidence type="ECO:0000313" key="5">
    <source>
        <dbReference type="Proteomes" id="UP000236946"/>
    </source>
</evidence>
<dbReference type="GO" id="GO:0016491">
    <property type="term" value="F:oxidoreductase activity"/>
    <property type="evidence" value="ECO:0007669"/>
    <property type="project" value="UniProtKB-KW"/>
</dbReference>
<protein>
    <submittedName>
        <fullName evidence="4">Nitroreductase</fullName>
    </submittedName>
</protein>
<dbReference type="AlphaFoldDB" id="A0A2H9T1E2"/>
<sequence length="143" mass="16238">MNDTYKLILKRRTIRKFKQKRIAKSILFNCLNAARLAPSSANLQPLEYILVTKNLNEVFNCTRWAGYLKDGAPEEKEKPVAYIVILSNQKINKNAKYDVGLAAENIILTALERGIASCIIGSVNREKLAKILNIPQNYIIEFI</sequence>
<comment type="caution">
    <text evidence="4">The sequence shown here is derived from an EMBL/GenBank/DDBJ whole genome shotgun (WGS) entry which is preliminary data.</text>
</comment>
<dbReference type="CDD" id="cd02062">
    <property type="entry name" value="Nitro_FMN_reductase"/>
    <property type="match status" value="1"/>
</dbReference>
<feature type="domain" description="Nitroreductase" evidence="3">
    <location>
        <begin position="8"/>
        <end position="137"/>
    </location>
</feature>
<evidence type="ECO:0000313" key="4">
    <source>
        <dbReference type="EMBL" id="PJE69554.1"/>
    </source>
</evidence>
<evidence type="ECO:0000259" key="3">
    <source>
        <dbReference type="Pfam" id="PF00881"/>
    </source>
</evidence>
<name>A0A2H9T1E2_9BACT</name>
<organism evidence="4 5">
    <name type="scientific">Candidatus Staskawiczbacteria bacterium CG10_big_fil_rev_8_21_14_0_10_38_10</name>
    <dbReference type="NCBI Taxonomy" id="1974891"/>
    <lineage>
        <taxon>Bacteria</taxon>
        <taxon>Candidatus Staskawicziibacteriota</taxon>
    </lineage>
</organism>
<reference evidence="5" key="1">
    <citation type="submission" date="2017-09" db="EMBL/GenBank/DDBJ databases">
        <title>Depth-based differentiation of microbial function through sediment-hosted aquifers and enrichment of novel symbionts in the deep terrestrial subsurface.</title>
        <authorList>
            <person name="Probst A.J."/>
            <person name="Ladd B."/>
            <person name="Jarett J.K."/>
            <person name="Geller-Mcgrath D.E."/>
            <person name="Sieber C.M.K."/>
            <person name="Emerson J.B."/>
            <person name="Anantharaman K."/>
            <person name="Thomas B.C."/>
            <person name="Malmstrom R."/>
            <person name="Stieglmeier M."/>
            <person name="Klingl A."/>
            <person name="Woyke T."/>
            <person name="Ryan C.M."/>
            <person name="Banfield J.F."/>
        </authorList>
    </citation>
    <scope>NUCLEOTIDE SEQUENCE [LARGE SCALE GENOMIC DNA]</scope>
</reference>
<dbReference type="PANTHER" id="PTHR43673">
    <property type="entry name" value="NAD(P)H NITROREDUCTASE YDGI-RELATED"/>
    <property type="match status" value="1"/>
</dbReference>
<dbReference type="PANTHER" id="PTHR43673:SF10">
    <property type="entry name" value="NADH DEHYDROGENASE_NAD(P)H NITROREDUCTASE XCC3605-RELATED"/>
    <property type="match status" value="1"/>
</dbReference>
<evidence type="ECO:0000256" key="2">
    <source>
        <dbReference type="ARBA" id="ARBA00023002"/>
    </source>
</evidence>
<dbReference type="InterPro" id="IPR000415">
    <property type="entry name" value="Nitroreductase-like"/>
</dbReference>